<dbReference type="Gene3D" id="3.60.15.10">
    <property type="entry name" value="Ribonuclease Z/Hydroxyacylglutathione hydrolase-like"/>
    <property type="match status" value="1"/>
</dbReference>
<dbReference type="InterPro" id="IPR036866">
    <property type="entry name" value="RibonucZ/Hydroxyglut_hydro"/>
</dbReference>
<dbReference type="GO" id="GO:0070292">
    <property type="term" value="P:N-acylphosphatidylethanolamine metabolic process"/>
    <property type="evidence" value="ECO:0007669"/>
    <property type="project" value="TreeGrafter"/>
</dbReference>
<dbReference type="InterPro" id="IPR001279">
    <property type="entry name" value="Metallo-B-lactamas"/>
</dbReference>
<dbReference type="GO" id="GO:0070290">
    <property type="term" value="F:N-acylphosphatidylethanolamine-specific phospholipase D activity"/>
    <property type="evidence" value="ECO:0007669"/>
    <property type="project" value="TreeGrafter"/>
</dbReference>
<proteinExistence type="predicted"/>
<accession>A0AAF0F073</accession>
<evidence type="ECO:0000313" key="3">
    <source>
        <dbReference type="EMBL" id="WFD37436.1"/>
    </source>
</evidence>
<dbReference type="RefSeq" id="XP_060120333.1">
    <property type="nucleotide sequence ID" value="XM_060264350.1"/>
</dbReference>
<dbReference type="AlphaFoldDB" id="A0AAF0F073"/>
<sequence length="549" mass="60266">MPTLRVVPHVQVHAEPPAHHLMSTEQFRGPERVGFQNPWDSWHKPSPYEVVQGLEWGERPGTDAHNVRPNLTAAVRGVFSPRSESPDLKSQAERKNALPLQVQKPDFGFDKERAKATWLGHAGALLQLPSLSGDGRPLTVLFDPIFSARCSPSQLVGPLRFFPAPCTVADLPEIDIVVISHNHYDHLDYHTIVSLWERFGTNVHFVVPLGNKAWFIHETVDIAPDSVTELDWWDEATVEAGGSGSLRIVCTPAQHGSGRTTSDAGHTLWSSWMLEHTSARDPEDVYRVFFGGDSGFRFRVGTDECCESPEAMDEKGDVGSADESAVSTPTQVESPLATSTPSPTDMRPRLSSDSLKGIPFLEKHKIPHIAKVRTLSESSARDISPFRRRRSEDKATVYPACPAFAEIAAKLGAPDMLMLPVSVGATYAFLKSFDLLPDWISPIPRLSDGLTGANHMSASDAVAILQIMQTQGRSNGRPPRHRPVCLAIHWGTFVEGPAEITETIFRLETACAQRRVAFVRAYQGVPDGPDSTPAFALVNHGQSIRVVAD</sequence>
<keyword evidence="4" id="KW-1185">Reference proteome</keyword>
<evidence type="ECO:0000259" key="2">
    <source>
        <dbReference type="Pfam" id="PF12706"/>
    </source>
</evidence>
<feature type="compositionally biased region" description="Polar residues" evidence="1">
    <location>
        <begin position="325"/>
        <end position="343"/>
    </location>
</feature>
<reference evidence="3" key="1">
    <citation type="submission" date="2023-03" db="EMBL/GenBank/DDBJ databases">
        <title>Mating type loci evolution in Malassezia.</title>
        <authorList>
            <person name="Coelho M.A."/>
        </authorList>
    </citation>
    <scope>NUCLEOTIDE SEQUENCE</scope>
    <source>
        <strain evidence="3">CBS 9431</strain>
    </source>
</reference>
<evidence type="ECO:0000313" key="4">
    <source>
        <dbReference type="Proteomes" id="UP001217754"/>
    </source>
</evidence>
<dbReference type="GeneID" id="85224029"/>
<dbReference type="Proteomes" id="UP001217754">
    <property type="component" value="Chromosome 1"/>
</dbReference>
<dbReference type="GO" id="GO:0005737">
    <property type="term" value="C:cytoplasm"/>
    <property type="evidence" value="ECO:0007669"/>
    <property type="project" value="TreeGrafter"/>
</dbReference>
<dbReference type="Pfam" id="PF12706">
    <property type="entry name" value="Lactamase_B_2"/>
    <property type="match status" value="1"/>
</dbReference>
<evidence type="ECO:0000256" key="1">
    <source>
        <dbReference type="SAM" id="MobiDB-lite"/>
    </source>
</evidence>
<dbReference type="PANTHER" id="PTHR15032">
    <property type="entry name" value="N-ACYL-PHOSPHATIDYLETHANOLAMINE-HYDROLYZING PHOSPHOLIPASE D"/>
    <property type="match status" value="1"/>
</dbReference>
<gene>
    <name evidence="3" type="ORF">MJAP1_000380</name>
</gene>
<protein>
    <recommendedName>
        <fullName evidence="2">Metallo-beta-lactamase domain-containing protein</fullName>
    </recommendedName>
</protein>
<feature type="region of interest" description="Disordered" evidence="1">
    <location>
        <begin position="308"/>
        <end position="349"/>
    </location>
</feature>
<dbReference type="PANTHER" id="PTHR15032:SF27">
    <property type="entry name" value="N-ACYL-PHOSPHATIDYLETHANOLAMINE-HYDROLYZING PHOSPHOLIPASE D"/>
    <property type="match status" value="1"/>
</dbReference>
<dbReference type="SUPFAM" id="SSF56281">
    <property type="entry name" value="Metallo-hydrolase/oxidoreductase"/>
    <property type="match status" value="1"/>
</dbReference>
<organism evidence="3 4">
    <name type="scientific">Malassezia japonica</name>
    <dbReference type="NCBI Taxonomy" id="223818"/>
    <lineage>
        <taxon>Eukaryota</taxon>
        <taxon>Fungi</taxon>
        <taxon>Dikarya</taxon>
        <taxon>Basidiomycota</taxon>
        <taxon>Ustilaginomycotina</taxon>
        <taxon>Malasseziomycetes</taxon>
        <taxon>Malasseziales</taxon>
        <taxon>Malasseziaceae</taxon>
        <taxon>Malassezia</taxon>
    </lineage>
</organism>
<feature type="domain" description="Metallo-beta-lactamase" evidence="2">
    <location>
        <begin position="140"/>
        <end position="295"/>
    </location>
</feature>
<name>A0AAF0F073_9BASI</name>
<dbReference type="GO" id="GO:0070291">
    <property type="term" value="P:N-acylethanolamine metabolic process"/>
    <property type="evidence" value="ECO:0007669"/>
    <property type="project" value="TreeGrafter"/>
</dbReference>
<dbReference type="EMBL" id="CP119958">
    <property type="protein sequence ID" value="WFD37436.1"/>
    <property type="molecule type" value="Genomic_DNA"/>
</dbReference>